<proteinExistence type="inferred from homology"/>
<protein>
    <submittedName>
        <fullName evidence="7">1,4-beta-xylanase</fullName>
    </submittedName>
    <submittedName>
        <fullName evidence="5">Family 43 glycosylhydrolase</fullName>
    </submittedName>
</protein>
<comment type="caution">
    <text evidence="7">The sequence shown here is derived from an EMBL/GenBank/DDBJ whole genome shotgun (WGS) entry which is preliminary data.</text>
</comment>
<evidence type="ECO:0000313" key="8">
    <source>
        <dbReference type="EMBL" id="RGQ61967.1"/>
    </source>
</evidence>
<evidence type="ECO:0000256" key="3">
    <source>
        <dbReference type="ARBA" id="ARBA00023295"/>
    </source>
</evidence>
<dbReference type="Proteomes" id="UP000286137">
    <property type="component" value="Unassembled WGS sequence"/>
</dbReference>
<evidence type="ECO:0000313" key="7">
    <source>
        <dbReference type="EMBL" id="RGM20604.1"/>
    </source>
</evidence>
<dbReference type="EMBL" id="JAQMLR010000024">
    <property type="protein sequence ID" value="MDB8740249.1"/>
    <property type="molecule type" value="Genomic_DNA"/>
</dbReference>
<reference evidence="6" key="3">
    <citation type="submission" date="2023-01" db="EMBL/GenBank/DDBJ databases">
        <title>Human gut microbiome strain richness.</title>
        <authorList>
            <person name="Chen-Liaw A."/>
        </authorList>
    </citation>
    <scope>NUCLEOTIDE SEQUENCE</scope>
    <source>
        <strain evidence="6">1001217st1_A9_1001217B_191108</strain>
    </source>
</reference>
<dbReference type="PANTHER" id="PTHR42812:SF14">
    <property type="entry name" value="SECRETED PROTEIN"/>
    <property type="match status" value="1"/>
</dbReference>
<dbReference type="GO" id="GO:0045493">
    <property type="term" value="P:xylan catabolic process"/>
    <property type="evidence" value="ECO:0007669"/>
    <property type="project" value="UniProtKB-KW"/>
</dbReference>
<dbReference type="Proteomes" id="UP001211731">
    <property type="component" value="Unassembled WGS sequence"/>
</dbReference>
<sequence>MGKEYFCNPVNVPYRYQFNKPQVQGMSGDASVQVAREAADPSMIQFQGKYYIFASMTLSVWISEDMVHWESHRLPESLPLYDYAPDARVVGDYIYICASKKEEACNFYRTKDVINGPYEEIKGTFPFWDPNLFIDDDGRMYFYWGCSNQTPIWGVELDPETMKPLTEKKELIWGDAWTKGYERSGENHCAPPFPEEEIEVRYQEFLKSHHIEEAMLPESMVMQLHGHVSRKPFIEGAWMDKYQGRYYLQYACTGAEYNVYSDGVYVSDFPLGPFTLADNNPYSYKPGGFLPGAGHGSTMRDKQGNLWHASTMRISMNHTFERRVGIWPAGFDEDGELFCNQRYGDWPMEVEDDRMDPWKEPQWYLLSYGKTASASSFTEKKEPKYAVDENVQTWWRAATAKCGEWIQVDLEKSYTVNAVQINFADDGIDIPVPGKIRGTTQARYIEEKDHVTRWKLEGSLDGKNYFMIEDKSEADTDLPHDLIVRLEGVQARFLKLTVIEVPYGQTACVSGLRIFGVGDGEKPEAPEFEAYRENELDMMVKIEGTNATGYNILWGSQPDKLYHSHMVFGNEQRIGALVKGKEYYVRVDAFNENGITEGKSVKILRG</sequence>
<evidence type="ECO:0000259" key="4">
    <source>
        <dbReference type="PROSITE" id="PS50022"/>
    </source>
</evidence>
<organism evidence="7 10">
    <name type="scientific">Mediterraneibacter gnavus</name>
    <name type="common">Ruminococcus gnavus</name>
    <dbReference type="NCBI Taxonomy" id="33038"/>
    <lineage>
        <taxon>Bacteria</taxon>
        <taxon>Bacillati</taxon>
        <taxon>Bacillota</taxon>
        <taxon>Clostridia</taxon>
        <taxon>Lachnospirales</taxon>
        <taxon>Lachnospiraceae</taxon>
        <taxon>Mediterraneibacter</taxon>
    </lineage>
</organism>
<comment type="similarity">
    <text evidence="1">Belongs to the glycosyl hydrolase 43 family.</text>
</comment>
<dbReference type="GO" id="GO:0004553">
    <property type="term" value="F:hydrolase activity, hydrolyzing O-glycosyl compounds"/>
    <property type="evidence" value="ECO:0007669"/>
    <property type="project" value="InterPro"/>
</dbReference>
<dbReference type="Proteomes" id="UP000283981">
    <property type="component" value="Unassembled WGS sequence"/>
</dbReference>
<dbReference type="SUPFAM" id="SSF75005">
    <property type="entry name" value="Arabinanase/levansucrase/invertase"/>
    <property type="match status" value="1"/>
</dbReference>
<dbReference type="InterPro" id="IPR000421">
    <property type="entry name" value="FA58C"/>
</dbReference>
<keyword evidence="2 7" id="KW-0378">Hydrolase</keyword>
<keyword evidence="7" id="KW-0119">Carbohydrate metabolism</keyword>
<dbReference type="EMBL" id="QRIS01000039">
    <property type="protein sequence ID" value="RHG79401.1"/>
    <property type="molecule type" value="Genomic_DNA"/>
</dbReference>
<evidence type="ECO:0000313" key="5">
    <source>
        <dbReference type="EMBL" id="MCB5620800.1"/>
    </source>
</evidence>
<evidence type="ECO:0000313" key="6">
    <source>
        <dbReference type="EMBL" id="MDB8740249.1"/>
    </source>
</evidence>
<dbReference type="EMBL" id="QSSX01000040">
    <property type="protein sequence ID" value="RGM20604.1"/>
    <property type="molecule type" value="Genomic_DNA"/>
</dbReference>
<dbReference type="PANTHER" id="PTHR42812">
    <property type="entry name" value="BETA-XYLOSIDASE"/>
    <property type="match status" value="1"/>
</dbReference>
<evidence type="ECO:0000256" key="1">
    <source>
        <dbReference type="ARBA" id="ARBA00009865"/>
    </source>
</evidence>
<keyword evidence="3 7" id="KW-0326">Glycosidase</keyword>
<dbReference type="Pfam" id="PF04616">
    <property type="entry name" value="Glyco_hydro_43"/>
    <property type="match status" value="2"/>
</dbReference>
<evidence type="ECO:0000256" key="2">
    <source>
        <dbReference type="ARBA" id="ARBA00022801"/>
    </source>
</evidence>
<dbReference type="EMBL" id="QRTJ01000040">
    <property type="protein sequence ID" value="RGQ61967.1"/>
    <property type="molecule type" value="Genomic_DNA"/>
</dbReference>
<keyword evidence="7" id="KW-0624">Polysaccharide degradation</keyword>
<dbReference type="RefSeq" id="WP_117994861.1">
    <property type="nucleotide sequence ID" value="NZ_BAABSA010000028.1"/>
</dbReference>
<reference evidence="10 11" key="1">
    <citation type="submission" date="2018-08" db="EMBL/GenBank/DDBJ databases">
        <title>A genome reference for cultivated species of the human gut microbiota.</title>
        <authorList>
            <person name="Zou Y."/>
            <person name="Xue W."/>
            <person name="Luo G."/>
        </authorList>
    </citation>
    <scope>NUCLEOTIDE SEQUENCE [LARGE SCALE GENOMIC DNA]</scope>
    <source>
        <strain evidence="8 12">AF27-4BH</strain>
        <strain evidence="9 11">AM21-18</strain>
        <strain evidence="7 10">TF01-20-2</strain>
    </source>
</reference>
<evidence type="ECO:0000313" key="10">
    <source>
        <dbReference type="Proteomes" id="UP000260808"/>
    </source>
</evidence>
<dbReference type="Pfam" id="PF22633">
    <property type="entry name" value="F5_F8_type_C_2"/>
    <property type="match status" value="1"/>
</dbReference>
<dbReference type="Proteomes" id="UP001297370">
    <property type="component" value="Unassembled WGS sequence"/>
</dbReference>
<dbReference type="SUPFAM" id="SSF49785">
    <property type="entry name" value="Galactose-binding domain-like"/>
    <property type="match status" value="1"/>
</dbReference>
<dbReference type="InterPro" id="IPR051795">
    <property type="entry name" value="Glycosyl_Hydrlase_43"/>
</dbReference>
<feature type="domain" description="F5/8 type C" evidence="4">
    <location>
        <begin position="358"/>
        <end position="517"/>
    </location>
</feature>
<dbReference type="Gene3D" id="2.115.10.20">
    <property type="entry name" value="Glycosyl hydrolase domain, family 43"/>
    <property type="match status" value="1"/>
</dbReference>
<reference evidence="5" key="2">
    <citation type="submission" date="2021-10" db="EMBL/GenBank/DDBJ databases">
        <title>Collection of gut derived symbiotic bacterial strains cultured from healthy donors.</title>
        <authorList>
            <person name="Lin H."/>
            <person name="Littmann E."/>
            <person name="Claire K."/>
            <person name="Pamer E."/>
        </authorList>
    </citation>
    <scope>NUCLEOTIDE SEQUENCE</scope>
    <source>
        <strain evidence="5">MSK.23.18</strain>
    </source>
</reference>
<evidence type="ECO:0000313" key="12">
    <source>
        <dbReference type="Proteomes" id="UP000286137"/>
    </source>
</evidence>
<dbReference type="EMBL" id="JAJBOM010000034">
    <property type="protein sequence ID" value="MCB5620800.1"/>
    <property type="molecule type" value="Genomic_DNA"/>
</dbReference>
<dbReference type="Proteomes" id="UP000260808">
    <property type="component" value="Unassembled WGS sequence"/>
</dbReference>
<dbReference type="CDD" id="cd08982">
    <property type="entry name" value="GH43-like"/>
    <property type="match status" value="1"/>
</dbReference>
<dbReference type="InterPro" id="IPR023296">
    <property type="entry name" value="Glyco_hydro_beta-prop_sf"/>
</dbReference>
<dbReference type="Gene3D" id="2.60.120.260">
    <property type="entry name" value="Galactose-binding domain-like"/>
    <property type="match status" value="1"/>
</dbReference>
<evidence type="ECO:0000313" key="9">
    <source>
        <dbReference type="EMBL" id="RHG79401.1"/>
    </source>
</evidence>
<evidence type="ECO:0000313" key="11">
    <source>
        <dbReference type="Proteomes" id="UP000283981"/>
    </source>
</evidence>
<keyword evidence="7" id="KW-0858">Xylan degradation</keyword>
<dbReference type="InterPro" id="IPR008979">
    <property type="entry name" value="Galactose-bd-like_sf"/>
</dbReference>
<name>A0A3E4UZN0_MEDGN</name>
<dbReference type="PROSITE" id="PS50022">
    <property type="entry name" value="FA58C_3"/>
    <property type="match status" value="1"/>
</dbReference>
<gene>
    <name evidence="9" type="ORF">DW243_16270</name>
    <name evidence="8" type="ORF">DWY88_14920</name>
    <name evidence="7" type="ORF">DXC31_13585</name>
    <name evidence="5" type="ORF">LIQ08_16850</name>
    <name evidence="6" type="ORF">PNU63_15965</name>
</gene>
<dbReference type="AlphaFoldDB" id="A0A3E4UZN0"/>
<dbReference type="InterPro" id="IPR006710">
    <property type="entry name" value="Glyco_hydro_43"/>
</dbReference>
<accession>A0A3E4UZN0</accession>